<dbReference type="RefSeq" id="WP_105329242.1">
    <property type="nucleotide sequence ID" value="NZ_PUHY01000006.1"/>
</dbReference>
<dbReference type="AlphaFoldDB" id="A0A2S8FUX7"/>
<evidence type="ECO:0000313" key="1">
    <source>
        <dbReference type="EMBL" id="PQO35953.1"/>
    </source>
</evidence>
<evidence type="ECO:0000313" key="2">
    <source>
        <dbReference type="Proteomes" id="UP000238322"/>
    </source>
</evidence>
<dbReference type="EMBL" id="PUHY01000006">
    <property type="protein sequence ID" value="PQO35953.1"/>
    <property type="molecule type" value="Genomic_DNA"/>
</dbReference>
<accession>A0A2S8FUX7</accession>
<dbReference type="OrthoDB" id="275608at2"/>
<reference evidence="1 2" key="1">
    <citation type="submission" date="2018-02" db="EMBL/GenBank/DDBJ databases">
        <title>Comparative genomes isolates from brazilian mangrove.</title>
        <authorList>
            <person name="Araujo J.E."/>
            <person name="Taketani R.G."/>
            <person name="Silva M.C.P."/>
            <person name="Loureco M.V."/>
            <person name="Andreote F.D."/>
        </authorList>
    </citation>
    <scope>NUCLEOTIDE SEQUENCE [LARGE SCALE GENOMIC DNA]</scope>
    <source>
        <strain evidence="1 2">Hex-1 MGV</strain>
    </source>
</reference>
<comment type="caution">
    <text evidence="1">The sequence shown here is derived from an EMBL/GenBank/DDBJ whole genome shotgun (WGS) entry which is preliminary data.</text>
</comment>
<proteinExistence type="predicted"/>
<dbReference type="Proteomes" id="UP000238322">
    <property type="component" value="Unassembled WGS sequence"/>
</dbReference>
<name>A0A2S8FUX7_9BACT</name>
<organism evidence="1 2">
    <name type="scientific">Blastopirellula marina</name>
    <dbReference type="NCBI Taxonomy" id="124"/>
    <lineage>
        <taxon>Bacteria</taxon>
        <taxon>Pseudomonadati</taxon>
        <taxon>Planctomycetota</taxon>
        <taxon>Planctomycetia</taxon>
        <taxon>Pirellulales</taxon>
        <taxon>Pirellulaceae</taxon>
        <taxon>Blastopirellula</taxon>
    </lineage>
</organism>
<protein>
    <submittedName>
        <fullName evidence="1">Uncharacterized protein</fullName>
    </submittedName>
</protein>
<gene>
    <name evidence="1" type="ORF">C5Y83_08470</name>
</gene>
<sequence>MWKSILSAVVIIVAVTLSVELFRNSSSALGQSNSALPDTTGLIVHTATAEDGGQHVIIVDPESRALAVYHVDGASGKVSLRSVRKVQWDLLIEEFNGVNPHPKDIRKLLN</sequence>